<dbReference type="AlphaFoldDB" id="A0A1M5Z9A9"/>
<dbReference type="PANTHER" id="PTHR30348">
    <property type="entry name" value="UNCHARACTERIZED PROTEIN YECE"/>
    <property type="match status" value="1"/>
</dbReference>
<dbReference type="InterPro" id="IPR002763">
    <property type="entry name" value="DUF72"/>
</dbReference>
<sequence>MNEKGSGIIRVGIGGWTYEPWRGSFYPERHPRNRELEYASRQLTSIEINSTYYGAQKPEGYAKWYEQTPDSFIFSVKAPRYATHRKVLAGAEETIGRFLTGGLTQLKHKLGPINWQFMPGKVFDADDFEAFLKLLPPSVNGLPLRHAVEVRHDSFRTPEFIALARQYGVAVVMGADSKHPFIADITAPFVYVRLMGTQEGEPLGYPAATLALWAKRAKAWAKGATPDGLARLAPALPGTGKRDVYLYVISGNKVSNPRAAMSLIKRLS</sequence>
<keyword evidence="2" id="KW-1185">Reference proteome</keyword>
<dbReference type="PANTHER" id="PTHR30348:SF4">
    <property type="entry name" value="DUF72 DOMAIN-CONTAINING PROTEIN"/>
    <property type="match status" value="1"/>
</dbReference>
<evidence type="ECO:0000313" key="1">
    <source>
        <dbReference type="EMBL" id="SHI20493.1"/>
    </source>
</evidence>
<reference evidence="1 2" key="1">
    <citation type="submission" date="2016-11" db="EMBL/GenBank/DDBJ databases">
        <authorList>
            <person name="Jaros S."/>
            <person name="Januszkiewicz K."/>
            <person name="Wedrychowicz H."/>
        </authorList>
    </citation>
    <scope>NUCLEOTIDE SEQUENCE [LARGE SCALE GENOMIC DNA]</scope>
    <source>
        <strain evidence="1 2">CGMCC 1.10190</strain>
    </source>
</reference>
<organism evidence="1 2">
    <name type="scientific">Pollutimonas bauzanensis</name>
    <dbReference type="NCBI Taxonomy" id="658167"/>
    <lineage>
        <taxon>Bacteria</taxon>
        <taxon>Pseudomonadati</taxon>
        <taxon>Pseudomonadota</taxon>
        <taxon>Betaproteobacteria</taxon>
        <taxon>Burkholderiales</taxon>
        <taxon>Alcaligenaceae</taxon>
        <taxon>Pollutimonas</taxon>
    </lineage>
</organism>
<dbReference type="InterPro" id="IPR036520">
    <property type="entry name" value="UPF0759_sf"/>
</dbReference>
<dbReference type="EMBL" id="FQXE01000013">
    <property type="protein sequence ID" value="SHI20493.1"/>
    <property type="molecule type" value="Genomic_DNA"/>
</dbReference>
<accession>A0A1M5Z9A9</accession>
<dbReference type="Pfam" id="PF01904">
    <property type="entry name" value="DUF72"/>
    <property type="match status" value="1"/>
</dbReference>
<dbReference type="RefSeq" id="WP_073106691.1">
    <property type="nucleotide sequence ID" value="NZ_FQXE01000013.1"/>
</dbReference>
<protein>
    <submittedName>
        <fullName evidence="1">Uncharacterized conserved protein YecE, DUF72 family</fullName>
    </submittedName>
</protein>
<evidence type="ECO:0000313" key="2">
    <source>
        <dbReference type="Proteomes" id="UP000184226"/>
    </source>
</evidence>
<dbReference type="OrthoDB" id="9780310at2"/>
<gene>
    <name evidence="1" type="ORF">SAMN04488135_11317</name>
</gene>
<name>A0A1M5Z9A9_9BURK</name>
<proteinExistence type="predicted"/>
<dbReference type="Gene3D" id="3.20.20.410">
    <property type="entry name" value="Protein of unknown function UPF0759"/>
    <property type="match status" value="1"/>
</dbReference>
<dbReference type="STRING" id="658167.SAMN04488135_11317"/>
<dbReference type="SUPFAM" id="SSF117396">
    <property type="entry name" value="TM1631-like"/>
    <property type="match status" value="1"/>
</dbReference>
<dbReference type="Proteomes" id="UP000184226">
    <property type="component" value="Unassembled WGS sequence"/>
</dbReference>